<proteinExistence type="predicted"/>
<sequence>MAPRDANWGLRGVASFMVVCGHLCTAFVPWLHQPAADPKTAPHLFQLPFFRLAVGGRSAVAIFFLVTGYVNSIGPISKSRAGNYDAAFHGIARSALARSGRLILPTMIATVISWIMAQTNAYHMTKHVDAQWIRQGWHRQEPTLWMAITSLFRAQMETWVIGWDEYDGTQWTLHLFLEGAFLVYATMLTTVLVRPKARFIIYAVLYVYFWQVGKELPVGSIKGINIVTGMFVAELHNHFKDSATSVLPAPIPAIMIVCGMFMAGFPQDSFQNTRWSQTMATIMYSLTAEKTDIRRYWDHLGAATVLLGVFFSKNARKVLTSPVFNFLGRVSFPVYLLHNTFIKTVLTWMIYLPSAMNPPKNEKGEMQDLQRGSIPHMLIAIAVFYYILYRSASLWVKHVDPICANLTNAATKWAYGEAQPQEARPILANGSASDKAVLPS</sequence>
<dbReference type="InterPro" id="IPR002656">
    <property type="entry name" value="Acyl_transf_3_dom"/>
</dbReference>
<feature type="transmembrane region" description="Helical" evidence="1">
    <location>
        <begin position="12"/>
        <end position="32"/>
    </location>
</feature>
<accession>A0A9Q9DQ28</accession>
<evidence type="ECO:0000313" key="3">
    <source>
        <dbReference type="EMBL" id="USP75172.1"/>
    </source>
</evidence>
<feature type="transmembrane region" description="Helical" evidence="1">
    <location>
        <begin position="52"/>
        <end position="70"/>
    </location>
</feature>
<dbReference type="GO" id="GO:0016747">
    <property type="term" value="F:acyltransferase activity, transferring groups other than amino-acyl groups"/>
    <property type="evidence" value="ECO:0007669"/>
    <property type="project" value="InterPro"/>
</dbReference>
<dbReference type="InterPro" id="IPR050879">
    <property type="entry name" value="Acyltransferase_3"/>
</dbReference>
<evidence type="ECO:0000313" key="4">
    <source>
        <dbReference type="Proteomes" id="UP001056012"/>
    </source>
</evidence>
<dbReference type="PANTHER" id="PTHR23028:SF128">
    <property type="entry name" value="ACYLTRANSFERASE 3 DOMAIN-CONTAINING PROTEIN"/>
    <property type="match status" value="1"/>
</dbReference>
<feature type="transmembrane region" description="Helical" evidence="1">
    <location>
        <begin position="372"/>
        <end position="389"/>
    </location>
</feature>
<keyword evidence="1" id="KW-0472">Membrane</keyword>
<feature type="domain" description="Acyltransferase 3" evidence="2">
    <location>
        <begin position="9"/>
        <end position="355"/>
    </location>
</feature>
<keyword evidence="4" id="KW-1185">Reference proteome</keyword>
<evidence type="ECO:0000256" key="1">
    <source>
        <dbReference type="SAM" id="Phobius"/>
    </source>
</evidence>
<evidence type="ECO:0000259" key="2">
    <source>
        <dbReference type="Pfam" id="PF01757"/>
    </source>
</evidence>
<protein>
    <recommendedName>
        <fullName evidence="2">Acyltransferase 3 domain-containing protein</fullName>
    </recommendedName>
</protein>
<dbReference type="AlphaFoldDB" id="A0A9Q9DQ28"/>
<organism evidence="3 4">
    <name type="scientific">Curvularia clavata</name>
    <dbReference type="NCBI Taxonomy" id="95742"/>
    <lineage>
        <taxon>Eukaryota</taxon>
        <taxon>Fungi</taxon>
        <taxon>Dikarya</taxon>
        <taxon>Ascomycota</taxon>
        <taxon>Pezizomycotina</taxon>
        <taxon>Dothideomycetes</taxon>
        <taxon>Pleosporomycetidae</taxon>
        <taxon>Pleosporales</taxon>
        <taxon>Pleosporineae</taxon>
        <taxon>Pleosporaceae</taxon>
        <taxon>Curvularia</taxon>
    </lineage>
</organism>
<feature type="transmembrane region" description="Helical" evidence="1">
    <location>
        <begin position="246"/>
        <end position="265"/>
    </location>
</feature>
<dbReference type="Pfam" id="PF01757">
    <property type="entry name" value="Acyl_transf_3"/>
    <property type="match status" value="1"/>
</dbReference>
<dbReference type="OrthoDB" id="5405781at2759"/>
<dbReference type="EMBL" id="CP089275">
    <property type="protein sequence ID" value="USP75172.1"/>
    <property type="molecule type" value="Genomic_DNA"/>
</dbReference>
<feature type="transmembrane region" description="Helical" evidence="1">
    <location>
        <begin position="332"/>
        <end position="352"/>
    </location>
</feature>
<dbReference type="Proteomes" id="UP001056012">
    <property type="component" value="Chromosome 2"/>
</dbReference>
<gene>
    <name evidence="3" type="ORF">yc1106_02446</name>
</gene>
<keyword evidence="1" id="KW-0812">Transmembrane</keyword>
<name>A0A9Q9DQ28_CURCL</name>
<reference evidence="3" key="1">
    <citation type="submission" date="2021-12" db="EMBL/GenBank/DDBJ databases">
        <title>Curvularia clavata genome.</title>
        <authorList>
            <person name="Cao Y."/>
        </authorList>
    </citation>
    <scope>NUCLEOTIDE SEQUENCE</scope>
    <source>
        <strain evidence="3">Yc1106</strain>
    </source>
</reference>
<dbReference type="VEuPathDB" id="FungiDB:yc1106_02446"/>
<keyword evidence="1" id="KW-1133">Transmembrane helix</keyword>
<feature type="transmembrane region" description="Helical" evidence="1">
    <location>
        <begin position="102"/>
        <end position="122"/>
    </location>
</feature>
<feature type="transmembrane region" description="Helical" evidence="1">
    <location>
        <begin position="171"/>
        <end position="193"/>
    </location>
</feature>
<dbReference type="PANTHER" id="PTHR23028">
    <property type="entry name" value="ACETYLTRANSFERASE"/>
    <property type="match status" value="1"/>
</dbReference>